<evidence type="ECO:0000259" key="8">
    <source>
        <dbReference type="PROSITE" id="PS50287"/>
    </source>
</evidence>
<feature type="disulfide bond" evidence="5">
    <location>
        <begin position="221"/>
        <end position="282"/>
    </location>
</feature>
<dbReference type="SUPFAM" id="SSF56487">
    <property type="entry name" value="SRCR-like"/>
    <property type="match status" value="4"/>
</dbReference>
<dbReference type="PROSITE" id="PS50287">
    <property type="entry name" value="SRCR_2"/>
    <property type="match status" value="4"/>
</dbReference>
<feature type="disulfide bond" evidence="5">
    <location>
        <begin position="208"/>
        <end position="272"/>
    </location>
</feature>
<dbReference type="Gene3D" id="3.10.250.10">
    <property type="entry name" value="SRCR-like domain"/>
    <property type="match status" value="4"/>
</dbReference>
<dbReference type="AlphaFoldDB" id="A0A8J0T6S2"/>
<feature type="disulfide bond" evidence="5">
    <location>
        <begin position="450"/>
        <end position="460"/>
    </location>
</feature>
<feature type="disulfide bond" evidence="5">
    <location>
        <begin position="92"/>
        <end position="102"/>
    </location>
</feature>
<dbReference type="Pfam" id="PF00530">
    <property type="entry name" value="SRCR"/>
    <property type="match status" value="4"/>
</dbReference>
<dbReference type="PRINTS" id="PR00258">
    <property type="entry name" value="SPERACTRCPTR"/>
</dbReference>
<evidence type="ECO:0000313" key="9">
    <source>
        <dbReference type="Proteomes" id="UP000186698"/>
    </source>
</evidence>
<feature type="domain" description="SRCR" evidence="8">
    <location>
        <begin position="583"/>
        <end position="683"/>
    </location>
</feature>
<dbReference type="PANTHER" id="PTHR19331:SF483">
    <property type="entry name" value="DELETED IN MALIGNANT BRAIN TUMORS 1 PROTEIN ISOFORM X1"/>
    <property type="match status" value="1"/>
</dbReference>
<accession>A0A8J0T6S2</accession>
<evidence type="ECO:0000256" key="2">
    <source>
        <dbReference type="ARBA" id="ARBA00022737"/>
    </source>
</evidence>
<feature type="domain" description="SRCR" evidence="8">
    <location>
        <begin position="381"/>
        <end position="481"/>
    </location>
</feature>
<dbReference type="FunFam" id="3.10.250.10:FF:000006">
    <property type="entry name" value="neurotrypsin isoform X2"/>
    <property type="match status" value="3"/>
</dbReference>
<dbReference type="SMART" id="SM00202">
    <property type="entry name" value="SR"/>
    <property type="match status" value="4"/>
</dbReference>
<dbReference type="InterPro" id="IPR036772">
    <property type="entry name" value="SRCR-like_dom_sf"/>
</dbReference>
<dbReference type="RefSeq" id="XP_018080326.2">
    <property type="nucleotide sequence ID" value="XM_018224837.2"/>
</dbReference>
<dbReference type="GeneID" id="108695886"/>
<feature type="disulfide bond" evidence="5">
    <location>
        <begin position="621"/>
        <end position="682"/>
    </location>
</feature>
<feature type="disulfide bond" evidence="5">
    <location>
        <begin position="419"/>
        <end position="480"/>
    </location>
</feature>
<feature type="disulfide bond" evidence="5">
    <location>
        <begin position="406"/>
        <end position="470"/>
    </location>
</feature>
<organism evidence="9 10">
    <name type="scientific">Xenopus laevis</name>
    <name type="common">African clawed frog</name>
    <dbReference type="NCBI Taxonomy" id="8355"/>
    <lineage>
        <taxon>Eukaryota</taxon>
        <taxon>Metazoa</taxon>
        <taxon>Chordata</taxon>
        <taxon>Craniata</taxon>
        <taxon>Vertebrata</taxon>
        <taxon>Euteleostomi</taxon>
        <taxon>Amphibia</taxon>
        <taxon>Batrachia</taxon>
        <taxon>Anura</taxon>
        <taxon>Pipoidea</taxon>
        <taxon>Pipidae</taxon>
        <taxon>Xenopodinae</taxon>
        <taxon>Xenopus</taxon>
        <taxon>Xenopus</taxon>
    </lineage>
</organism>
<sequence length="971" mass="106611">MQFFLPFVFVVFHGLSSAGVAKVRLSDGPDRCTGRVEIFLHNVWGTVCDDEWDMVDATVVCRELLCGTAIRAPAGAAFGFGKGEIWLDDVKCRGEESLLIQCKHRKLGTHDCDHKEDASVVCSGSQTLLNLLEHYENVFRSSLEHVFRSSLESTSTSTTLLEPTPSFKKMRTKAADHFELGSIRLVNGGGPCAGRVEIYYNGTWGTVCDDLWNMSDARVVCRQLHCGEPISANIKAFFGGGKGNIWLDNVQCKGNENALKDCDSRWWGRHDCVHDEDAGVVCSDHLSEMKPYVDYEDTATAKPKQLSSELGTKDKSPDLYTLSVATQRSLNDHLSESAAVYNEEKTTSEPLQPVSEALHQSGHLSTPPTPLQHSLIELGSIRLVNGGGPCAGRVEIYYDGTWGTVCDDLWSMSDARVVCRQLHCGEPISAKIKAFFGGGKGNIWLDNVQCKGSENALKDCDSPWWGRHDCVHDEDAGVVCSDHLSEVKPYVDYEDTATAKPKQLSSELGTKDKSPHFYTLSVTTQNSLNDHLSESAAIYNEDTAKTTSEPLQPVSEALHQSDHLSTPPTPLQHSLIVTEPGSIRLVNGGGPCAGRVEIYYNGTWGTVCDDMWNMKSASVVCRQLHCGEPKSAKIKSFFGSGEGSIWLDNIQCNGNENALKDCKFRGWGKHNCVHEEDAGVECSGGDRLNEVPPIYYEDTATSNQVLGTSDKLHHLSTPPVQSPHHSLNGADHHNEVPSVSYEDTATSKLLQPVSETPDKADHLSTSPVQSPQHSLNGADHLTEVPSIYYEDTATSKLLQPLMEIPDHFSTPAVQSPEHSLNGADRLNEVPLIYYGDTATSNPLQQVPGTSDTLHHLSTPPVQSPHHSLNGETLRGQDSAHQTHDFARWLEEGKLDPECTNKIKILACESHQYPELIQVLKDMKSDFRAFSAAFQEQKGELKSIAQNLYQLTSSLQAMLTVVQGFVLQKDSA</sequence>
<evidence type="ECO:0000256" key="7">
    <source>
        <dbReference type="SAM" id="SignalP"/>
    </source>
</evidence>
<dbReference type="KEGG" id="xla:108695886"/>
<feature type="signal peptide" evidence="7">
    <location>
        <begin position="1"/>
        <end position="18"/>
    </location>
</feature>
<keyword evidence="4" id="KW-0325">Glycoprotein</keyword>
<dbReference type="InterPro" id="IPR001190">
    <property type="entry name" value="SRCR"/>
</dbReference>
<proteinExistence type="predicted"/>
<dbReference type="GO" id="GO:0016020">
    <property type="term" value="C:membrane"/>
    <property type="evidence" value="ECO:0007669"/>
    <property type="project" value="InterPro"/>
</dbReference>
<reference evidence="10" key="1">
    <citation type="submission" date="2025-08" db="UniProtKB">
        <authorList>
            <consortium name="RefSeq"/>
        </authorList>
    </citation>
    <scope>IDENTIFICATION</scope>
    <source>
        <strain evidence="10">J_2021</strain>
        <tissue evidence="10">Erythrocytes</tissue>
    </source>
</reference>
<feature type="compositionally biased region" description="Polar residues" evidence="6">
    <location>
        <begin position="763"/>
        <end position="775"/>
    </location>
</feature>
<gene>
    <name evidence="10" type="primary">LOC108695886</name>
</gene>
<evidence type="ECO:0000256" key="5">
    <source>
        <dbReference type="PROSITE-ProRule" id="PRU00196"/>
    </source>
</evidence>
<dbReference type="PANTHER" id="PTHR19331">
    <property type="entry name" value="SCAVENGER RECEPTOR DOMAIN-CONTAINING"/>
    <property type="match status" value="1"/>
</dbReference>
<protein>
    <submittedName>
        <fullName evidence="10">Deleted in malignant brain tumors 1 protein isoform X1</fullName>
    </submittedName>
</protein>
<dbReference type="Proteomes" id="UP000186698">
    <property type="component" value="Chromosome 7L"/>
</dbReference>
<feature type="disulfide bond" evidence="5">
    <location>
        <begin position="608"/>
        <end position="672"/>
    </location>
</feature>
<feature type="domain" description="SRCR" evidence="8">
    <location>
        <begin position="183"/>
        <end position="283"/>
    </location>
</feature>
<evidence type="ECO:0000256" key="6">
    <source>
        <dbReference type="SAM" id="MobiDB-lite"/>
    </source>
</evidence>
<dbReference type="FunFam" id="3.10.250.10:FF:000002">
    <property type="entry name" value="Scavenger receptor cysteine-rich type 1 protein M130"/>
    <property type="match status" value="1"/>
</dbReference>
<evidence type="ECO:0000256" key="4">
    <source>
        <dbReference type="ARBA" id="ARBA00023180"/>
    </source>
</evidence>
<feature type="disulfide bond" evidence="5">
    <location>
        <begin position="652"/>
        <end position="662"/>
    </location>
</feature>
<evidence type="ECO:0000256" key="1">
    <source>
        <dbReference type="ARBA" id="ARBA00022729"/>
    </source>
</evidence>
<feature type="disulfide bond" evidence="5">
    <location>
        <begin position="61"/>
        <end position="122"/>
    </location>
</feature>
<evidence type="ECO:0000313" key="10">
    <source>
        <dbReference type="RefSeq" id="XP_018080326.2"/>
    </source>
</evidence>
<keyword evidence="1 7" id="KW-0732">Signal</keyword>
<evidence type="ECO:0000256" key="3">
    <source>
        <dbReference type="ARBA" id="ARBA00023157"/>
    </source>
</evidence>
<feature type="disulfide bond" evidence="5">
    <location>
        <begin position="48"/>
        <end position="112"/>
    </location>
</feature>
<name>A0A8J0T6S2_XENLA</name>
<keyword evidence="9" id="KW-1185">Reference proteome</keyword>
<feature type="region of interest" description="Disordered" evidence="6">
    <location>
        <begin position="710"/>
        <end position="778"/>
    </location>
</feature>
<keyword evidence="3 5" id="KW-1015">Disulfide bond</keyword>
<dbReference type="OrthoDB" id="536948at2759"/>
<feature type="chain" id="PRO_5035243104" evidence="7">
    <location>
        <begin position="19"/>
        <end position="971"/>
    </location>
</feature>
<feature type="disulfide bond" evidence="5">
    <location>
        <begin position="252"/>
        <end position="262"/>
    </location>
</feature>
<keyword evidence="2" id="KW-0677">Repeat</keyword>
<feature type="domain" description="SRCR" evidence="8">
    <location>
        <begin position="23"/>
        <end position="123"/>
    </location>
</feature>